<dbReference type="AlphaFoldDB" id="A0A4U9INB6"/>
<gene>
    <name evidence="2" type="ORF">NCTC13032_06374</name>
</gene>
<sequence>MRLTVCHQIFDSDHSHVVLTGEFDALWRARHRAIIVGQFTQDTRRLEACQRHQIDGRFSVATAGQYAARLRAQREKRGPDGSDRKVLRHLQ</sequence>
<evidence type="ECO:0000313" key="2">
    <source>
        <dbReference type="EMBL" id="VTP79622.1"/>
    </source>
</evidence>
<evidence type="ECO:0000313" key="3">
    <source>
        <dbReference type="Proteomes" id="UP000310719"/>
    </source>
</evidence>
<feature type="compositionally biased region" description="Basic and acidic residues" evidence="1">
    <location>
        <begin position="72"/>
        <end position="85"/>
    </location>
</feature>
<evidence type="ECO:0000256" key="1">
    <source>
        <dbReference type="SAM" id="MobiDB-lite"/>
    </source>
</evidence>
<name>A0A4U9INB6_9ENTR</name>
<dbReference type="Proteomes" id="UP000310719">
    <property type="component" value="Chromosome"/>
</dbReference>
<reference evidence="2 3" key="1">
    <citation type="submission" date="2019-05" db="EMBL/GenBank/DDBJ databases">
        <authorList>
            <consortium name="Pathogen Informatics"/>
        </authorList>
    </citation>
    <scope>NUCLEOTIDE SEQUENCE [LARGE SCALE GENOMIC DNA]</scope>
    <source>
        <strain evidence="2 3">NCTC13032</strain>
    </source>
</reference>
<protein>
    <submittedName>
        <fullName evidence="2">Uncharacterized protein</fullName>
    </submittedName>
</protein>
<proteinExistence type="predicted"/>
<accession>A0A4U9INB6</accession>
<organism evidence="2 3">
    <name type="scientific">Leclercia adecarboxylata</name>
    <dbReference type="NCBI Taxonomy" id="83655"/>
    <lineage>
        <taxon>Bacteria</taxon>
        <taxon>Pseudomonadati</taxon>
        <taxon>Pseudomonadota</taxon>
        <taxon>Gammaproteobacteria</taxon>
        <taxon>Enterobacterales</taxon>
        <taxon>Enterobacteriaceae</taxon>
        <taxon>Leclercia</taxon>
    </lineage>
</organism>
<feature type="region of interest" description="Disordered" evidence="1">
    <location>
        <begin position="72"/>
        <end position="91"/>
    </location>
</feature>
<dbReference type="EMBL" id="LR590464">
    <property type="protein sequence ID" value="VTP79622.1"/>
    <property type="molecule type" value="Genomic_DNA"/>
</dbReference>